<dbReference type="EMBL" id="LCUJ01000003">
    <property type="protein sequence ID" value="OCL99442.1"/>
    <property type="molecule type" value="Genomic_DNA"/>
</dbReference>
<dbReference type="Gene3D" id="3.90.120.10">
    <property type="entry name" value="DNA Methylase, subunit A, domain 2"/>
    <property type="match status" value="1"/>
</dbReference>
<evidence type="ECO:0000256" key="3">
    <source>
        <dbReference type="ARBA" id="ARBA00022691"/>
    </source>
</evidence>
<dbReference type="PRINTS" id="PR00105">
    <property type="entry name" value="C5METTRFRASE"/>
</dbReference>
<keyword evidence="2 6" id="KW-0808">Transferase</keyword>
<keyword evidence="1 6" id="KW-0489">Methyltransferase</keyword>
<dbReference type="PANTHER" id="PTHR46098:SF1">
    <property type="entry name" value="TRNA (CYTOSINE(38)-C(5))-METHYLTRANSFERASE"/>
    <property type="match status" value="1"/>
</dbReference>
<keyword evidence="4" id="KW-0680">Restriction system</keyword>
<dbReference type="PROSITE" id="PS51679">
    <property type="entry name" value="SAM_MT_C5"/>
    <property type="match status" value="1"/>
</dbReference>
<evidence type="ECO:0000256" key="5">
    <source>
        <dbReference type="ARBA" id="ARBA00047422"/>
    </source>
</evidence>
<dbReference type="InterPro" id="IPR050750">
    <property type="entry name" value="C5-MTase"/>
</dbReference>
<dbReference type="Pfam" id="PF00145">
    <property type="entry name" value="DNA_methylase"/>
    <property type="match status" value="1"/>
</dbReference>
<accession>A0A1C0B7D0</accession>
<comment type="caution">
    <text evidence="9">The sequence shown here is derived from an EMBL/GenBank/DDBJ whole genome shotgun (WGS) entry which is preliminary data.</text>
</comment>
<protein>
    <recommendedName>
        <fullName evidence="8">Cytosine-specific methyltransferase</fullName>
        <ecNumber evidence="8">2.1.1.37</ecNumber>
    </recommendedName>
</protein>
<proteinExistence type="inferred from homology"/>
<dbReference type="InterPro" id="IPR001525">
    <property type="entry name" value="C5_MeTfrase"/>
</dbReference>
<evidence type="ECO:0000256" key="2">
    <source>
        <dbReference type="ARBA" id="ARBA00022679"/>
    </source>
</evidence>
<dbReference type="EC" id="2.1.1.37" evidence="8"/>
<organism evidence="9 10">
    <name type="scientific">Aliarcobacter thereius</name>
    <dbReference type="NCBI Taxonomy" id="544718"/>
    <lineage>
        <taxon>Bacteria</taxon>
        <taxon>Pseudomonadati</taxon>
        <taxon>Campylobacterota</taxon>
        <taxon>Epsilonproteobacteria</taxon>
        <taxon>Campylobacterales</taxon>
        <taxon>Arcobacteraceae</taxon>
        <taxon>Aliarcobacter</taxon>
    </lineage>
</organism>
<dbReference type="OrthoDB" id="9813719at2"/>
<dbReference type="InterPro" id="IPR018117">
    <property type="entry name" value="C5_DNA_meth_AS"/>
</dbReference>
<dbReference type="AlphaFoldDB" id="A0A1C0B7D0"/>
<dbReference type="SUPFAM" id="SSF53335">
    <property type="entry name" value="S-adenosyl-L-methionine-dependent methyltransferases"/>
    <property type="match status" value="1"/>
</dbReference>
<dbReference type="PATRIC" id="fig|544718.50.peg.1931"/>
<evidence type="ECO:0000313" key="10">
    <source>
        <dbReference type="Proteomes" id="UP000093281"/>
    </source>
</evidence>
<dbReference type="InterPro" id="IPR029063">
    <property type="entry name" value="SAM-dependent_MTases_sf"/>
</dbReference>
<evidence type="ECO:0000256" key="1">
    <source>
        <dbReference type="ARBA" id="ARBA00022603"/>
    </source>
</evidence>
<dbReference type="CDD" id="cd00315">
    <property type="entry name" value="Cyt_C5_DNA_methylase"/>
    <property type="match status" value="1"/>
</dbReference>
<dbReference type="GO" id="GO:0003886">
    <property type="term" value="F:DNA (cytosine-5-)-methyltransferase activity"/>
    <property type="evidence" value="ECO:0007669"/>
    <property type="project" value="UniProtKB-EC"/>
</dbReference>
<reference evidence="10" key="1">
    <citation type="submission" date="2015-05" db="EMBL/GenBank/DDBJ databases">
        <authorList>
            <person name="Rovetto F."/>
            <person name="Cocolin L."/>
            <person name="Illeghems K."/>
            <person name="Van Nieuwerburgh F."/>
            <person name="Houf K."/>
        </authorList>
    </citation>
    <scope>NUCLEOTIDE SEQUENCE [LARGE SCALE GENOMIC DNA]</scope>
    <source>
        <strain evidence="10">DU22</strain>
    </source>
</reference>
<name>A0A1C0B7D0_9BACT</name>
<comment type="catalytic activity">
    <reaction evidence="5 8">
        <text>a 2'-deoxycytidine in DNA + S-adenosyl-L-methionine = a 5-methyl-2'-deoxycytidine in DNA + S-adenosyl-L-homocysteine + H(+)</text>
        <dbReference type="Rhea" id="RHEA:13681"/>
        <dbReference type="Rhea" id="RHEA-COMP:11369"/>
        <dbReference type="Rhea" id="RHEA-COMP:11370"/>
        <dbReference type="ChEBI" id="CHEBI:15378"/>
        <dbReference type="ChEBI" id="CHEBI:57856"/>
        <dbReference type="ChEBI" id="CHEBI:59789"/>
        <dbReference type="ChEBI" id="CHEBI:85452"/>
        <dbReference type="ChEBI" id="CHEBI:85454"/>
        <dbReference type="EC" id="2.1.1.37"/>
    </reaction>
</comment>
<dbReference type="Gene3D" id="3.40.50.150">
    <property type="entry name" value="Vaccinia Virus protein VP39"/>
    <property type="match status" value="1"/>
</dbReference>
<dbReference type="GO" id="GO:0032259">
    <property type="term" value="P:methylation"/>
    <property type="evidence" value="ECO:0007669"/>
    <property type="project" value="UniProtKB-KW"/>
</dbReference>
<sequence>MSYKVGSLFAGVGGVCQAFKNSGCQVVWANEIDEKACTTYQLNHKDTELIKGDIKKLSKENLEKIDILTAGFPCQPFSQAGHGKGFEDERGQLFFDVVRLLKDLKPKAYFLENVKTLASHNDGETFKVVKKELKKAGYSFIPFILNAAEHTYIPQGRERIYIVGFKDECEYTFDKPIKINKIDDIEQQLLSKLFKIPPKLDKSPKKVKEFLDKSTVLANDIYNNFDNKIHQRVIEAVKDTDTVYQYRRYYVRENKSSVCPTLTANMGGGGHNIPIILDNNMPRRLTPKECFNLQGFPKTFKLPDNIARGQLYKQAGNSVVVPMVQQIAEEMVRVLNGNQIS</sequence>
<keyword evidence="3 6" id="KW-0949">S-adenosyl-L-methionine</keyword>
<comment type="similarity">
    <text evidence="6 7">Belongs to the class I-like SAM-binding methyltransferase superfamily. C5-methyltransferase family.</text>
</comment>
<dbReference type="RefSeq" id="WP_066186354.1">
    <property type="nucleotide sequence ID" value="NZ_LCUJ01000003.1"/>
</dbReference>
<evidence type="ECO:0000256" key="7">
    <source>
        <dbReference type="RuleBase" id="RU000416"/>
    </source>
</evidence>
<dbReference type="Proteomes" id="UP000093281">
    <property type="component" value="Unassembled WGS sequence"/>
</dbReference>
<evidence type="ECO:0000256" key="6">
    <source>
        <dbReference type="PROSITE-ProRule" id="PRU01016"/>
    </source>
</evidence>
<evidence type="ECO:0000256" key="8">
    <source>
        <dbReference type="RuleBase" id="RU000417"/>
    </source>
</evidence>
<dbReference type="PROSITE" id="PS00094">
    <property type="entry name" value="C5_MTASE_1"/>
    <property type="match status" value="1"/>
</dbReference>
<dbReference type="PANTHER" id="PTHR46098">
    <property type="entry name" value="TRNA (CYTOSINE(38)-C(5))-METHYLTRANSFERASE"/>
    <property type="match status" value="1"/>
</dbReference>
<dbReference type="InterPro" id="IPR031303">
    <property type="entry name" value="C5_meth_CS"/>
</dbReference>
<feature type="active site" evidence="6">
    <location>
        <position position="74"/>
    </location>
</feature>
<dbReference type="NCBIfam" id="TIGR00675">
    <property type="entry name" value="dcm"/>
    <property type="match status" value="1"/>
</dbReference>
<evidence type="ECO:0000313" key="9">
    <source>
        <dbReference type="EMBL" id="OCL99442.1"/>
    </source>
</evidence>
<dbReference type="PROSITE" id="PS00095">
    <property type="entry name" value="C5_MTASE_2"/>
    <property type="match status" value="1"/>
</dbReference>
<evidence type="ECO:0000256" key="4">
    <source>
        <dbReference type="ARBA" id="ARBA00022747"/>
    </source>
</evidence>
<dbReference type="GO" id="GO:0009307">
    <property type="term" value="P:DNA restriction-modification system"/>
    <property type="evidence" value="ECO:0007669"/>
    <property type="project" value="UniProtKB-KW"/>
</dbReference>
<gene>
    <name evidence="9" type="primary">hhaIM_2</name>
    <name evidence="9" type="ORF">AAX29_01256</name>
</gene>